<dbReference type="Proteomes" id="UP000248745">
    <property type="component" value="Unassembled WGS sequence"/>
</dbReference>
<dbReference type="RefSeq" id="WP_110997300.1">
    <property type="nucleotide sequence ID" value="NZ_QKTW01000003.1"/>
</dbReference>
<accession>A0A2W2ALN0</accession>
<dbReference type="EMBL" id="QKTW01000003">
    <property type="protein sequence ID" value="PZF74462.1"/>
    <property type="molecule type" value="Genomic_DNA"/>
</dbReference>
<dbReference type="InterPro" id="IPR027385">
    <property type="entry name" value="Beta-barrel_OMP"/>
</dbReference>
<evidence type="ECO:0000256" key="1">
    <source>
        <dbReference type="ARBA" id="ARBA00022729"/>
    </source>
</evidence>
<organism evidence="4 5">
    <name type="scientific">Taibaiella soli</name>
    <dbReference type="NCBI Taxonomy" id="1649169"/>
    <lineage>
        <taxon>Bacteria</taxon>
        <taxon>Pseudomonadati</taxon>
        <taxon>Bacteroidota</taxon>
        <taxon>Chitinophagia</taxon>
        <taxon>Chitinophagales</taxon>
        <taxon>Chitinophagaceae</taxon>
        <taxon>Taibaiella</taxon>
    </lineage>
</organism>
<feature type="signal peptide" evidence="2">
    <location>
        <begin position="1"/>
        <end position="22"/>
    </location>
</feature>
<dbReference type="SUPFAM" id="SSF56925">
    <property type="entry name" value="OMPA-like"/>
    <property type="match status" value="1"/>
</dbReference>
<evidence type="ECO:0000313" key="5">
    <source>
        <dbReference type="Proteomes" id="UP000248745"/>
    </source>
</evidence>
<feature type="domain" description="Outer membrane protein beta-barrel" evidence="3">
    <location>
        <begin position="20"/>
        <end position="193"/>
    </location>
</feature>
<dbReference type="Pfam" id="PF13505">
    <property type="entry name" value="OMP_b-brl"/>
    <property type="match status" value="1"/>
</dbReference>
<keyword evidence="1 2" id="KW-0732">Signal</keyword>
<sequence>MKKSLLTSIVVCLLLFTGKSIAQPLVGGRHEFGALIGVQGAQFSADPSIDQNMKISVGGKLYWNYLIVGNLLSIRAEVGVDNWGTKMKSDTSLNLLYLTLPAVAAQVKFGPLKVYVGPQLNLLLSAKQKDGGSIDAKDLFKSTDISGMAGAEVNLPFFIMLGARYNFGLSNISDISEQKIKNGAFMVYVGVHFRR</sequence>
<proteinExistence type="predicted"/>
<dbReference type="OrthoDB" id="947434at2"/>
<evidence type="ECO:0000313" key="4">
    <source>
        <dbReference type="EMBL" id="PZF74462.1"/>
    </source>
</evidence>
<protein>
    <recommendedName>
        <fullName evidence="3">Outer membrane protein beta-barrel domain-containing protein</fullName>
    </recommendedName>
</protein>
<feature type="chain" id="PRO_5016160194" description="Outer membrane protein beta-barrel domain-containing protein" evidence="2">
    <location>
        <begin position="23"/>
        <end position="195"/>
    </location>
</feature>
<name>A0A2W2ALN0_9BACT</name>
<evidence type="ECO:0000256" key="2">
    <source>
        <dbReference type="SAM" id="SignalP"/>
    </source>
</evidence>
<gene>
    <name evidence="4" type="ORF">DN068_02455</name>
</gene>
<dbReference type="AlphaFoldDB" id="A0A2W2ALN0"/>
<keyword evidence="5" id="KW-1185">Reference proteome</keyword>
<evidence type="ECO:0000259" key="3">
    <source>
        <dbReference type="Pfam" id="PF13505"/>
    </source>
</evidence>
<reference evidence="4 5" key="1">
    <citation type="submission" date="2018-06" db="EMBL/GenBank/DDBJ databases">
        <title>Mucibacter soli gen. nov., sp. nov., a new member of the family Chitinophagaceae producing mucin.</title>
        <authorList>
            <person name="Kim M.-K."/>
            <person name="Park S."/>
            <person name="Kim T.-S."/>
            <person name="Joung Y."/>
            <person name="Han J.-H."/>
            <person name="Kim S.B."/>
        </authorList>
    </citation>
    <scope>NUCLEOTIDE SEQUENCE [LARGE SCALE GENOMIC DNA]</scope>
    <source>
        <strain evidence="4 5">R1-15</strain>
    </source>
</reference>
<dbReference type="InterPro" id="IPR011250">
    <property type="entry name" value="OMP/PagP_B-barrel"/>
</dbReference>
<comment type="caution">
    <text evidence="4">The sequence shown here is derived from an EMBL/GenBank/DDBJ whole genome shotgun (WGS) entry which is preliminary data.</text>
</comment>